<organism evidence="1 2">
    <name type="scientific">Mycena rosella</name>
    <name type="common">Pink bonnet</name>
    <name type="synonym">Agaricus rosellus</name>
    <dbReference type="NCBI Taxonomy" id="1033263"/>
    <lineage>
        <taxon>Eukaryota</taxon>
        <taxon>Fungi</taxon>
        <taxon>Dikarya</taxon>
        <taxon>Basidiomycota</taxon>
        <taxon>Agaricomycotina</taxon>
        <taxon>Agaricomycetes</taxon>
        <taxon>Agaricomycetidae</taxon>
        <taxon>Agaricales</taxon>
        <taxon>Marasmiineae</taxon>
        <taxon>Mycenaceae</taxon>
        <taxon>Mycena</taxon>
    </lineage>
</organism>
<protein>
    <submittedName>
        <fullName evidence="1">Uncharacterized protein</fullName>
    </submittedName>
</protein>
<accession>A0AAD7GBG9</accession>
<reference evidence="1" key="1">
    <citation type="submission" date="2023-03" db="EMBL/GenBank/DDBJ databases">
        <title>Massive genome expansion in bonnet fungi (Mycena s.s.) driven by repeated elements and novel gene families across ecological guilds.</title>
        <authorList>
            <consortium name="Lawrence Berkeley National Laboratory"/>
            <person name="Harder C.B."/>
            <person name="Miyauchi S."/>
            <person name="Viragh M."/>
            <person name="Kuo A."/>
            <person name="Thoen E."/>
            <person name="Andreopoulos B."/>
            <person name="Lu D."/>
            <person name="Skrede I."/>
            <person name="Drula E."/>
            <person name="Henrissat B."/>
            <person name="Morin E."/>
            <person name="Kohler A."/>
            <person name="Barry K."/>
            <person name="LaButti K."/>
            <person name="Morin E."/>
            <person name="Salamov A."/>
            <person name="Lipzen A."/>
            <person name="Mereny Z."/>
            <person name="Hegedus B."/>
            <person name="Baldrian P."/>
            <person name="Stursova M."/>
            <person name="Weitz H."/>
            <person name="Taylor A."/>
            <person name="Grigoriev I.V."/>
            <person name="Nagy L.G."/>
            <person name="Martin F."/>
            <person name="Kauserud H."/>
        </authorList>
    </citation>
    <scope>NUCLEOTIDE SEQUENCE</scope>
    <source>
        <strain evidence="1">CBHHK067</strain>
    </source>
</reference>
<evidence type="ECO:0000313" key="2">
    <source>
        <dbReference type="Proteomes" id="UP001221757"/>
    </source>
</evidence>
<dbReference type="AlphaFoldDB" id="A0AAD7GBG9"/>
<gene>
    <name evidence="1" type="ORF">B0H17DRAFT_1140849</name>
</gene>
<evidence type="ECO:0000313" key="1">
    <source>
        <dbReference type="EMBL" id="KAJ7673509.1"/>
    </source>
</evidence>
<proteinExistence type="predicted"/>
<name>A0AAD7GBG9_MYCRO</name>
<sequence length="169" mass="17893">MTDHNPAAATSSSHSPSEELQELVALRCLEIQTQIPLAFNAAVANAIAEALPNHASAPPTVIVKGVPRTPDQLDAAHPPGLGDNMAYHVVTTGREPGLYASVAESDAQVLGVPSKRLRKSTRMEALAYYRFMYNDGKVEKWTPGAAAEASVPLSSQSGPAVMTISVQFE</sequence>
<keyword evidence="2" id="KW-1185">Reference proteome</keyword>
<comment type="caution">
    <text evidence="1">The sequence shown here is derived from an EMBL/GenBank/DDBJ whole genome shotgun (WGS) entry which is preliminary data.</text>
</comment>
<dbReference type="Proteomes" id="UP001221757">
    <property type="component" value="Unassembled WGS sequence"/>
</dbReference>
<dbReference type="EMBL" id="JARKIE010000161">
    <property type="protein sequence ID" value="KAJ7673509.1"/>
    <property type="molecule type" value="Genomic_DNA"/>
</dbReference>